<gene>
    <name evidence="1" type="ORF">LHA35_16955</name>
</gene>
<keyword evidence="2" id="KW-1185">Reference proteome</keyword>
<evidence type="ECO:0000313" key="2">
    <source>
        <dbReference type="Proteomes" id="UP001139311"/>
    </source>
</evidence>
<organism evidence="1 2">
    <name type="scientific">Roseicella aerolata</name>
    <dbReference type="NCBI Taxonomy" id="2883479"/>
    <lineage>
        <taxon>Bacteria</taxon>
        <taxon>Pseudomonadati</taxon>
        <taxon>Pseudomonadota</taxon>
        <taxon>Alphaproteobacteria</taxon>
        <taxon>Acetobacterales</taxon>
        <taxon>Roseomonadaceae</taxon>
        <taxon>Roseicella</taxon>
    </lineage>
</organism>
<sequence>MAPPETLSWLARFEAGKYKPVTFLERGVVLPFTTPALLGGRIRPGERKTPELVLANPAGVEGVYILPWSGLPDVCTPTLHDRALWNRVAQLPMLTPRSVREASRAVAAEGLAGRAAARAAAEAERATRDACTFTHYHLLIELVRQADPNGQGEPLRPGDLKTLEQRARAVLVARRTDTSLSPAAAFEALAELAAVFEPCGLPGDPTRARLPRLGFEIAAVMEDLARWAEPAGPSERSCIRLLAEGAALTQHCVRAAMKEVHAQLGDLWMLVQRWRMTPEPIARLAARPEWLLDGWELICGLWRAAEEGHRPAALLDMAAMVPIMPAEVAEWMGFDAPGAMETHRTGLRHWRRMVQPNQDWMTGRLLELTARNETMRALCT</sequence>
<accession>A0A9X1IF87</accession>
<proteinExistence type="predicted"/>
<dbReference type="RefSeq" id="WP_226610128.1">
    <property type="nucleotide sequence ID" value="NZ_JAJAQI010000026.1"/>
</dbReference>
<protein>
    <submittedName>
        <fullName evidence="1">Uncharacterized protein</fullName>
    </submittedName>
</protein>
<dbReference type="AlphaFoldDB" id="A0A9X1IF87"/>
<comment type="caution">
    <text evidence="1">The sequence shown here is derived from an EMBL/GenBank/DDBJ whole genome shotgun (WGS) entry which is preliminary data.</text>
</comment>
<evidence type="ECO:0000313" key="1">
    <source>
        <dbReference type="EMBL" id="MCB4823422.1"/>
    </source>
</evidence>
<name>A0A9X1IF87_9PROT</name>
<dbReference type="Proteomes" id="UP001139311">
    <property type="component" value="Unassembled WGS sequence"/>
</dbReference>
<dbReference type="EMBL" id="JAJAQI010000026">
    <property type="protein sequence ID" value="MCB4823422.1"/>
    <property type="molecule type" value="Genomic_DNA"/>
</dbReference>
<reference evidence="1" key="1">
    <citation type="submission" date="2021-10" db="EMBL/GenBank/DDBJ databases">
        <title>Roseicella aerolatum sp. nov., isolated from aerosols of e-waste dismantling site.</title>
        <authorList>
            <person name="Qin T."/>
        </authorList>
    </citation>
    <scope>NUCLEOTIDE SEQUENCE</scope>
    <source>
        <strain evidence="1">GB24</strain>
    </source>
</reference>